<evidence type="ECO:0000256" key="1">
    <source>
        <dbReference type="SAM" id="MobiDB-lite"/>
    </source>
</evidence>
<keyword evidence="2" id="KW-0472">Membrane</keyword>
<dbReference type="HOGENOM" id="CLU_573708_0_0_1"/>
<keyword evidence="2" id="KW-1133">Transmembrane helix</keyword>
<dbReference type="Pfam" id="PF14040">
    <property type="entry name" value="DNase_NucA_NucB"/>
    <property type="match status" value="1"/>
</dbReference>
<dbReference type="InterPro" id="IPR029476">
    <property type="entry name" value="DNase_NucA_NucB"/>
</dbReference>
<evidence type="ECO:0000259" key="3">
    <source>
        <dbReference type="Pfam" id="PF14040"/>
    </source>
</evidence>
<sequence>MPLTRLFSTRVLAVFSAIPLLQLFWQAGFIRPAYAASFEFADTASESFVSTKIDGLLAPRVAAVRVDLVARQGKVCSIPGGPICDAIHCCAPGQQCCPGGCCPTTSACFRTMRCCPLTSTRCPGDSACCPSGYTCCGNTCCGSGEFCERGQCHNNSLKDSVVRFNLDPKKNKELLENMCEGMKRGNGGVKTNTARLTYRGKERGGESRRPIREKAGCVQGYCADPANNGGNPLFNSCDEYPPASSLEGGDARLPSQRIITCIPRSQNSHQGWMFKEMLRLYKAANGGTEMVRNAKFVISVDCDTVLPELQGRAEFGDTGNGAVDLDLQSAGISESYVLVSLGDLAPGTYDVTVQGATGSTTGGFVFDSEGDETFASDASPLTPGQTQQFSFAFNDPMFGVSIALSTLQNNTNVTWSLGGSTSTPGVPTSTSISRSGSPTGSSGGGGAVSAAQDYRLSFGVGVAAWVGLLVVVGIFL</sequence>
<dbReference type="AlphaFoldDB" id="A0A0C2XVW2"/>
<dbReference type="EMBL" id="KN831779">
    <property type="protein sequence ID" value="KIM41788.1"/>
    <property type="molecule type" value="Genomic_DNA"/>
</dbReference>
<accession>A0A0C2XVW2</accession>
<keyword evidence="2" id="KW-0812">Transmembrane</keyword>
<dbReference type="OrthoDB" id="3259102at2759"/>
<evidence type="ECO:0000256" key="2">
    <source>
        <dbReference type="SAM" id="Phobius"/>
    </source>
</evidence>
<name>A0A0C2XVW2_HEBCY</name>
<dbReference type="STRING" id="686832.A0A0C2XVW2"/>
<proteinExistence type="predicted"/>
<feature type="domain" description="Deoxyribonuclease NucA/NucB" evidence="3">
    <location>
        <begin position="192"/>
        <end position="287"/>
    </location>
</feature>
<evidence type="ECO:0000313" key="4">
    <source>
        <dbReference type="EMBL" id="KIM41788.1"/>
    </source>
</evidence>
<organism evidence="4 5">
    <name type="scientific">Hebeloma cylindrosporum</name>
    <dbReference type="NCBI Taxonomy" id="76867"/>
    <lineage>
        <taxon>Eukaryota</taxon>
        <taxon>Fungi</taxon>
        <taxon>Dikarya</taxon>
        <taxon>Basidiomycota</taxon>
        <taxon>Agaricomycotina</taxon>
        <taxon>Agaricomycetes</taxon>
        <taxon>Agaricomycetidae</taxon>
        <taxon>Agaricales</taxon>
        <taxon>Agaricineae</taxon>
        <taxon>Hymenogastraceae</taxon>
        <taxon>Hebeloma</taxon>
    </lineage>
</organism>
<keyword evidence="5" id="KW-1185">Reference proteome</keyword>
<feature type="compositionally biased region" description="Low complexity" evidence="1">
    <location>
        <begin position="418"/>
        <end position="440"/>
    </location>
</feature>
<protein>
    <recommendedName>
        <fullName evidence="3">Deoxyribonuclease NucA/NucB domain-containing protein</fullName>
    </recommendedName>
</protein>
<feature type="transmembrane region" description="Helical" evidence="2">
    <location>
        <begin position="456"/>
        <end position="475"/>
    </location>
</feature>
<gene>
    <name evidence="4" type="ORF">M413DRAFT_445013</name>
</gene>
<reference evidence="5" key="2">
    <citation type="submission" date="2015-01" db="EMBL/GenBank/DDBJ databases">
        <title>Evolutionary Origins and Diversification of the Mycorrhizal Mutualists.</title>
        <authorList>
            <consortium name="DOE Joint Genome Institute"/>
            <consortium name="Mycorrhizal Genomics Consortium"/>
            <person name="Kohler A."/>
            <person name="Kuo A."/>
            <person name="Nagy L.G."/>
            <person name="Floudas D."/>
            <person name="Copeland A."/>
            <person name="Barry K.W."/>
            <person name="Cichocki N."/>
            <person name="Veneault-Fourrey C."/>
            <person name="LaButti K."/>
            <person name="Lindquist E.A."/>
            <person name="Lipzen A."/>
            <person name="Lundell T."/>
            <person name="Morin E."/>
            <person name="Murat C."/>
            <person name="Riley R."/>
            <person name="Ohm R."/>
            <person name="Sun H."/>
            <person name="Tunlid A."/>
            <person name="Henrissat B."/>
            <person name="Grigoriev I.V."/>
            <person name="Hibbett D.S."/>
            <person name="Martin F."/>
        </authorList>
    </citation>
    <scope>NUCLEOTIDE SEQUENCE [LARGE SCALE GENOMIC DNA]</scope>
    <source>
        <strain evidence="5">h7</strain>
    </source>
</reference>
<dbReference type="Proteomes" id="UP000053424">
    <property type="component" value="Unassembled WGS sequence"/>
</dbReference>
<evidence type="ECO:0000313" key="5">
    <source>
        <dbReference type="Proteomes" id="UP000053424"/>
    </source>
</evidence>
<reference evidence="4 5" key="1">
    <citation type="submission" date="2014-04" db="EMBL/GenBank/DDBJ databases">
        <authorList>
            <consortium name="DOE Joint Genome Institute"/>
            <person name="Kuo A."/>
            <person name="Gay G."/>
            <person name="Dore J."/>
            <person name="Kohler A."/>
            <person name="Nagy L.G."/>
            <person name="Floudas D."/>
            <person name="Copeland A."/>
            <person name="Barry K.W."/>
            <person name="Cichocki N."/>
            <person name="Veneault-Fourrey C."/>
            <person name="LaButti K."/>
            <person name="Lindquist E.A."/>
            <person name="Lipzen A."/>
            <person name="Lundell T."/>
            <person name="Morin E."/>
            <person name="Murat C."/>
            <person name="Sun H."/>
            <person name="Tunlid A."/>
            <person name="Henrissat B."/>
            <person name="Grigoriev I.V."/>
            <person name="Hibbett D.S."/>
            <person name="Martin F."/>
            <person name="Nordberg H.P."/>
            <person name="Cantor M.N."/>
            <person name="Hua S.X."/>
        </authorList>
    </citation>
    <scope>NUCLEOTIDE SEQUENCE [LARGE SCALE GENOMIC DNA]</scope>
    <source>
        <strain evidence="5">h7</strain>
    </source>
</reference>
<feature type="region of interest" description="Disordered" evidence="1">
    <location>
        <begin position="418"/>
        <end position="446"/>
    </location>
</feature>